<sequence length="73" mass="8191">MGLKRETTYYEAAAEAARGGHAAPHDADLIQELKQQWLAVEPPHERTHTPKLATAAMKKHTRKTDTAGRSQWE</sequence>
<evidence type="ECO:0000313" key="3">
    <source>
        <dbReference type="Proteomes" id="UP001390339"/>
    </source>
</evidence>
<name>A0ABR2ISB0_9PEZI</name>
<protein>
    <submittedName>
        <fullName evidence="2">Uncharacterized protein</fullName>
    </submittedName>
</protein>
<evidence type="ECO:0000313" key="2">
    <source>
        <dbReference type="EMBL" id="KAK8867558.1"/>
    </source>
</evidence>
<accession>A0ABR2ISB0</accession>
<proteinExistence type="predicted"/>
<keyword evidence="3" id="KW-1185">Reference proteome</keyword>
<feature type="region of interest" description="Disordered" evidence="1">
    <location>
        <begin position="42"/>
        <end position="73"/>
    </location>
</feature>
<organism evidence="2 3">
    <name type="scientific">Apiospora arundinis</name>
    <dbReference type="NCBI Taxonomy" id="335852"/>
    <lineage>
        <taxon>Eukaryota</taxon>
        <taxon>Fungi</taxon>
        <taxon>Dikarya</taxon>
        <taxon>Ascomycota</taxon>
        <taxon>Pezizomycotina</taxon>
        <taxon>Sordariomycetes</taxon>
        <taxon>Xylariomycetidae</taxon>
        <taxon>Amphisphaeriales</taxon>
        <taxon>Apiosporaceae</taxon>
        <taxon>Apiospora</taxon>
    </lineage>
</organism>
<comment type="caution">
    <text evidence="2">The sequence shown here is derived from an EMBL/GenBank/DDBJ whole genome shotgun (WGS) entry which is preliminary data.</text>
</comment>
<evidence type="ECO:0000256" key="1">
    <source>
        <dbReference type="SAM" id="MobiDB-lite"/>
    </source>
</evidence>
<dbReference type="Proteomes" id="UP001390339">
    <property type="component" value="Unassembled WGS sequence"/>
</dbReference>
<gene>
    <name evidence="2" type="ORF">PGQ11_006136</name>
</gene>
<reference evidence="2 3" key="1">
    <citation type="journal article" date="2024" name="IMA Fungus">
        <title>Apiospora arundinis, a panoply of carbohydrate-active enzymes and secondary metabolites.</title>
        <authorList>
            <person name="Sorensen T."/>
            <person name="Petersen C."/>
            <person name="Muurmann A.T."/>
            <person name="Christiansen J.V."/>
            <person name="Brundto M.L."/>
            <person name="Overgaard C.K."/>
            <person name="Boysen A.T."/>
            <person name="Wollenberg R.D."/>
            <person name="Larsen T.O."/>
            <person name="Sorensen J.L."/>
            <person name="Nielsen K.L."/>
            <person name="Sondergaard T.E."/>
        </authorList>
    </citation>
    <scope>NUCLEOTIDE SEQUENCE [LARGE SCALE GENOMIC DNA]</scope>
    <source>
        <strain evidence="2 3">AAU 773</strain>
    </source>
</reference>
<dbReference type="EMBL" id="JAPCWZ010000004">
    <property type="protein sequence ID" value="KAK8867558.1"/>
    <property type="molecule type" value="Genomic_DNA"/>
</dbReference>